<sequence length="616" mass="67586">MLISDKYYSDPGKVLRGVDLSYPNLIISSECLQIYGNSISDYCFMYSKDTLESFSFQPNPKLTKIGPYSFYQCTKLSRIDLSPCTQLIIVDSYAFQGCSSVTTLLLPNGLQNISIYAFSRLKISSVVIPSSVTYIAERGFSDSSTLTSVTFEEGSKLATLESHVFMSTSLTKITIPESVTKISGPFFNNILTLKNIYVHSNNHIFKTDGSAIYSPDYTKIHAYAPNASESYEINSKVVHITAGAFTSAQFTSVTIPPTVKYIYNYAFQYTTNLKQITLPPNLTAISINCFYGSGLTSIEIPSQVTTISTGAFANCYSLTKVVLPESIKTIEGNAFPLNINIVLSSSSSLYLDNQMLLIQSDNTSIIMCFNSAATSITIPSRVKTIKNSAFKQKNKLKTIVCDGISELEYIENNAFDGCTSLTTIPSFPMLKSIGFRAFYQTKLNSNMIISQNVSYIGPSSFEQSTIPGITISSQVESLGIYNYAFKDCLSLSQVSFQGCSASVTIGTNCFENCKSLGFFNVVSNIKEIGSSSFINSGISHISFDNKRASFKILDTMLYKDCIGLEEIDIPSNILTIGNECFSGTSIRKLSIPDSVEILSSKCFSNCINLERVEIAS</sequence>
<dbReference type="Gene3D" id="3.80.10.10">
    <property type="entry name" value="Ribonuclease Inhibitor"/>
    <property type="match status" value="4"/>
</dbReference>
<dbReference type="InterPro" id="IPR053139">
    <property type="entry name" value="Surface_bspA-like"/>
</dbReference>
<dbReference type="KEGG" id="tva:4751612"/>
<gene>
    <name evidence="1" type="ORF">TVAG_032730</name>
</gene>
<dbReference type="VEuPathDB" id="TrichDB:TVAGG3_0054390"/>
<dbReference type="Pfam" id="PF13306">
    <property type="entry name" value="LRR_5"/>
    <property type="match status" value="4"/>
</dbReference>
<dbReference type="STRING" id="5722.A2FMI8"/>
<dbReference type="PANTHER" id="PTHR45661:SF3">
    <property type="entry name" value="IG-LIKE DOMAIN-CONTAINING PROTEIN"/>
    <property type="match status" value="1"/>
</dbReference>
<dbReference type="RefSeq" id="XP_001306817.1">
    <property type="nucleotide sequence ID" value="XM_001306816.1"/>
</dbReference>
<evidence type="ECO:0000313" key="2">
    <source>
        <dbReference type="Proteomes" id="UP000001542"/>
    </source>
</evidence>
<dbReference type="EMBL" id="DS113887">
    <property type="protein sequence ID" value="EAX93887.1"/>
    <property type="molecule type" value="Genomic_DNA"/>
</dbReference>
<dbReference type="VEuPathDB" id="TrichDB:TVAG_088610"/>
<proteinExistence type="predicted"/>
<dbReference type="AlphaFoldDB" id="A2FMI8"/>
<organism evidence="1 2">
    <name type="scientific">Trichomonas vaginalis (strain ATCC PRA-98 / G3)</name>
    <dbReference type="NCBI Taxonomy" id="412133"/>
    <lineage>
        <taxon>Eukaryota</taxon>
        <taxon>Metamonada</taxon>
        <taxon>Parabasalia</taxon>
        <taxon>Trichomonadida</taxon>
        <taxon>Trichomonadidae</taxon>
        <taxon>Trichomonas</taxon>
    </lineage>
</organism>
<keyword evidence="2" id="KW-1185">Reference proteome</keyword>
<dbReference type="InterPro" id="IPR026906">
    <property type="entry name" value="LRR_5"/>
</dbReference>
<reference evidence="1" key="2">
    <citation type="journal article" date="2007" name="Science">
        <title>Draft genome sequence of the sexually transmitted pathogen Trichomonas vaginalis.</title>
        <authorList>
            <person name="Carlton J.M."/>
            <person name="Hirt R.P."/>
            <person name="Silva J.C."/>
            <person name="Delcher A.L."/>
            <person name="Schatz M."/>
            <person name="Zhao Q."/>
            <person name="Wortman J.R."/>
            <person name="Bidwell S.L."/>
            <person name="Alsmark U.C.M."/>
            <person name="Besteiro S."/>
            <person name="Sicheritz-Ponten T."/>
            <person name="Noel C.J."/>
            <person name="Dacks J.B."/>
            <person name="Foster P.G."/>
            <person name="Simillion C."/>
            <person name="Van de Peer Y."/>
            <person name="Miranda-Saavedra D."/>
            <person name="Barton G.J."/>
            <person name="Westrop G.D."/>
            <person name="Mueller S."/>
            <person name="Dessi D."/>
            <person name="Fiori P.L."/>
            <person name="Ren Q."/>
            <person name="Paulsen I."/>
            <person name="Zhang H."/>
            <person name="Bastida-Corcuera F.D."/>
            <person name="Simoes-Barbosa A."/>
            <person name="Brown M.T."/>
            <person name="Hayes R.D."/>
            <person name="Mukherjee M."/>
            <person name="Okumura C.Y."/>
            <person name="Schneider R."/>
            <person name="Smith A.J."/>
            <person name="Vanacova S."/>
            <person name="Villalvazo M."/>
            <person name="Haas B.J."/>
            <person name="Pertea M."/>
            <person name="Feldblyum T.V."/>
            <person name="Utterback T.R."/>
            <person name="Shu C.L."/>
            <person name="Osoegawa K."/>
            <person name="de Jong P.J."/>
            <person name="Hrdy I."/>
            <person name="Horvathova L."/>
            <person name="Zubacova Z."/>
            <person name="Dolezal P."/>
            <person name="Malik S.B."/>
            <person name="Logsdon J.M. Jr."/>
            <person name="Henze K."/>
            <person name="Gupta A."/>
            <person name="Wang C.C."/>
            <person name="Dunne R.L."/>
            <person name="Upcroft J.A."/>
            <person name="Upcroft P."/>
            <person name="White O."/>
            <person name="Salzberg S.L."/>
            <person name="Tang P."/>
            <person name="Chiu C.-H."/>
            <person name="Lee Y.-S."/>
            <person name="Embley T.M."/>
            <person name="Coombs G.H."/>
            <person name="Mottram J.C."/>
            <person name="Tachezy J."/>
            <person name="Fraser-Liggett C.M."/>
            <person name="Johnson P.J."/>
        </authorList>
    </citation>
    <scope>NUCLEOTIDE SEQUENCE [LARGE SCALE GENOMIC DNA]</scope>
    <source>
        <strain evidence="1">G3</strain>
    </source>
</reference>
<dbReference type="InterPro" id="IPR032675">
    <property type="entry name" value="LRR_dom_sf"/>
</dbReference>
<dbReference type="PANTHER" id="PTHR45661">
    <property type="entry name" value="SURFACE ANTIGEN"/>
    <property type="match status" value="1"/>
</dbReference>
<name>A2FMI8_TRIV3</name>
<reference evidence="1" key="1">
    <citation type="submission" date="2006-10" db="EMBL/GenBank/DDBJ databases">
        <authorList>
            <person name="Amadeo P."/>
            <person name="Zhao Q."/>
            <person name="Wortman J."/>
            <person name="Fraser-Liggett C."/>
            <person name="Carlton J."/>
        </authorList>
    </citation>
    <scope>NUCLEOTIDE SEQUENCE</scope>
    <source>
        <strain evidence="1">G3</strain>
    </source>
</reference>
<accession>A2FMI8</accession>
<dbReference type="Proteomes" id="UP000001542">
    <property type="component" value="Unassembled WGS sequence"/>
</dbReference>
<protein>
    <submittedName>
        <fullName evidence="1">Surface antigen BspA-like</fullName>
    </submittedName>
</protein>
<dbReference type="OrthoDB" id="676979at2759"/>
<dbReference type="SUPFAM" id="SSF52058">
    <property type="entry name" value="L domain-like"/>
    <property type="match status" value="3"/>
</dbReference>
<dbReference type="InParanoid" id="A2FMI8"/>
<evidence type="ECO:0000313" key="1">
    <source>
        <dbReference type="EMBL" id="EAX93887.1"/>
    </source>
</evidence>